<reference evidence="5 6" key="1">
    <citation type="submission" date="2015-09" db="EMBL/GenBank/DDBJ databases">
        <title>Identification and resolution of microdiversity through metagenomic sequencing of parallel consortia.</title>
        <authorList>
            <person name="Nelson W.C."/>
            <person name="Romine M.F."/>
            <person name="Lindemann S.R."/>
        </authorList>
    </citation>
    <scope>NUCLEOTIDE SEQUENCE [LARGE SCALE GENOMIC DNA]</scope>
    <source>
        <strain evidence="5">HL-91</strain>
    </source>
</reference>
<proteinExistence type="predicted"/>
<dbReference type="Gene3D" id="3.30.1660.40">
    <property type="entry name" value="FlgT, N-terminal domain"/>
    <property type="match status" value="1"/>
</dbReference>
<dbReference type="AlphaFoldDB" id="A0A0P7WWB7"/>
<dbReference type="STRING" id="1666912.Ga0058931_2154"/>
<feature type="domain" description="Flagellar assembly protein T N-terminal" evidence="3">
    <location>
        <begin position="28"/>
        <end position="111"/>
    </location>
</feature>
<gene>
    <name evidence="4" type="ORF">Ga0058931_2154</name>
    <name evidence="5" type="ORF">HLUCCA05_02595</name>
</gene>
<evidence type="ECO:0000259" key="3">
    <source>
        <dbReference type="Pfam" id="PF16548"/>
    </source>
</evidence>
<sequence>MSRLSRRSLLMAAFAVPLLPHAALAGVWVEVTGSAIIHNAADHDAARRRALADALLAAAFAGGANVQGHSAMSLGRMTSDMLVVRPVGQILRVETLSQSLSGDHWLVRIRAMVGAATPTACPGRRALVLTVYPPRLHVAPQAPAWAEALAHDLAGQLLDQLGQQRDVAELHLARATPSGNPDRDATDWTTLTQGSTHVAPGGHGLHLDMRIAPEARELVLHLNMRLDGPGGEQTERRHRAEIRMPGPSLLGRAATLAQPDRHQMAHRLGAGAVPALRDMLRDAGCQPPRAVITQDMRVPLGRVHGLTRTSLGFTADRDDSLHMLEITKLSDRSARLSPLDPTLANHHFTGRAVRFVQSGPGWD</sequence>
<dbReference type="Pfam" id="PF16548">
    <property type="entry name" value="FlgT_N"/>
    <property type="match status" value="1"/>
</dbReference>
<dbReference type="InterPro" id="IPR032370">
    <property type="entry name" value="FlgT_N"/>
</dbReference>
<dbReference type="InterPro" id="IPR038180">
    <property type="entry name" value="FlgT_N_sf"/>
</dbReference>
<dbReference type="EMBL" id="FBYC01000004">
    <property type="protein sequence ID" value="CUX82081.1"/>
    <property type="molecule type" value="Genomic_DNA"/>
</dbReference>
<keyword evidence="4" id="KW-0282">Flagellum</keyword>
<dbReference type="Proteomes" id="UP000182045">
    <property type="component" value="Unassembled WGS sequence"/>
</dbReference>
<feature type="region of interest" description="Disordered" evidence="1">
    <location>
        <begin position="175"/>
        <end position="202"/>
    </location>
</feature>
<evidence type="ECO:0000313" key="6">
    <source>
        <dbReference type="Proteomes" id="UP000050413"/>
    </source>
</evidence>
<evidence type="ECO:0000256" key="1">
    <source>
        <dbReference type="SAM" id="MobiDB-lite"/>
    </source>
</evidence>
<keyword evidence="7" id="KW-1185">Reference proteome</keyword>
<feature type="compositionally biased region" description="Polar residues" evidence="1">
    <location>
        <begin position="187"/>
        <end position="196"/>
    </location>
</feature>
<evidence type="ECO:0000313" key="5">
    <source>
        <dbReference type="EMBL" id="KPP95566.1"/>
    </source>
</evidence>
<name>A0A0P7WWB7_9RHOB</name>
<evidence type="ECO:0000313" key="4">
    <source>
        <dbReference type="EMBL" id="CUX82081.1"/>
    </source>
</evidence>
<reference evidence="4 7" key="2">
    <citation type="submission" date="2016-01" db="EMBL/GenBank/DDBJ databases">
        <authorList>
            <person name="Varghese N."/>
        </authorList>
    </citation>
    <scope>NUCLEOTIDE SEQUENCE [LARGE SCALE GENOMIC DNA]</scope>
    <source>
        <strain evidence="4 7">HL-91</strain>
    </source>
</reference>
<evidence type="ECO:0000313" key="7">
    <source>
        <dbReference type="Proteomes" id="UP000182045"/>
    </source>
</evidence>
<keyword evidence="4" id="KW-0969">Cilium</keyword>
<protein>
    <submittedName>
        <fullName evidence="4">Flagellar assembly protein T, N-terminal domain</fullName>
    </submittedName>
</protein>
<dbReference type="Proteomes" id="UP000050413">
    <property type="component" value="Unassembled WGS sequence"/>
</dbReference>
<evidence type="ECO:0000256" key="2">
    <source>
        <dbReference type="SAM" id="SignalP"/>
    </source>
</evidence>
<organism evidence="5 6">
    <name type="scientific">Roseibaca calidilacus</name>
    <dbReference type="NCBI Taxonomy" id="1666912"/>
    <lineage>
        <taxon>Bacteria</taxon>
        <taxon>Pseudomonadati</taxon>
        <taxon>Pseudomonadota</taxon>
        <taxon>Alphaproteobacteria</taxon>
        <taxon>Rhodobacterales</taxon>
        <taxon>Paracoccaceae</taxon>
        <taxon>Roseinatronobacter</taxon>
    </lineage>
</organism>
<accession>A0A0P7WWB7</accession>
<comment type="caution">
    <text evidence="5">The sequence shown here is derived from an EMBL/GenBank/DDBJ whole genome shotgun (WGS) entry which is preliminary data.</text>
</comment>
<feature type="signal peptide" evidence="2">
    <location>
        <begin position="1"/>
        <end position="25"/>
    </location>
</feature>
<feature type="chain" id="PRO_5030013240" evidence="2">
    <location>
        <begin position="26"/>
        <end position="363"/>
    </location>
</feature>
<dbReference type="RefSeq" id="WP_072246334.1">
    <property type="nucleotide sequence ID" value="NZ_FBYC01000004.1"/>
</dbReference>
<keyword evidence="2" id="KW-0732">Signal</keyword>
<dbReference type="OrthoDB" id="7738399at2"/>
<keyword evidence="4" id="KW-0966">Cell projection</keyword>
<dbReference type="EMBL" id="LJSG01000002">
    <property type="protein sequence ID" value="KPP95566.1"/>
    <property type="molecule type" value="Genomic_DNA"/>
</dbReference>